<evidence type="ECO:0000313" key="8">
    <source>
        <dbReference type="Proteomes" id="UP000198878"/>
    </source>
</evidence>
<keyword evidence="8" id="KW-1185">Reference proteome</keyword>
<accession>A0A1H5RHD0</accession>
<dbReference type="PANTHER" id="PTHR30055">
    <property type="entry name" value="HTH-TYPE TRANSCRIPTIONAL REGULATOR RUTR"/>
    <property type="match status" value="1"/>
</dbReference>
<dbReference type="GO" id="GO:0000976">
    <property type="term" value="F:transcription cis-regulatory region binding"/>
    <property type="evidence" value="ECO:0007669"/>
    <property type="project" value="TreeGrafter"/>
</dbReference>
<dbReference type="PANTHER" id="PTHR30055:SF234">
    <property type="entry name" value="HTH-TYPE TRANSCRIPTIONAL REGULATOR BETI"/>
    <property type="match status" value="1"/>
</dbReference>
<dbReference type="Gene3D" id="1.10.10.60">
    <property type="entry name" value="Homeodomain-like"/>
    <property type="match status" value="1"/>
</dbReference>
<dbReference type="InterPro" id="IPR001647">
    <property type="entry name" value="HTH_TetR"/>
</dbReference>
<dbReference type="Gene3D" id="1.10.357.10">
    <property type="entry name" value="Tetracycline Repressor, domain 2"/>
    <property type="match status" value="1"/>
</dbReference>
<evidence type="ECO:0000256" key="3">
    <source>
        <dbReference type="ARBA" id="ARBA00023163"/>
    </source>
</evidence>
<dbReference type="Pfam" id="PF00440">
    <property type="entry name" value="TetR_N"/>
    <property type="match status" value="1"/>
</dbReference>
<dbReference type="GO" id="GO:0003700">
    <property type="term" value="F:DNA-binding transcription factor activity"/>
    <property type="evidence" value="ECO:0007669"/>
    <property type="project" value="TreeGrafter"/>
</dbReference>
<reference evidence="8" key="1">
    <citation type="submission" date="2016-10" db="EMBL/GenBank/DDBJ databases">
        <authorList>
            <person name="Varghese N."/>
            <person name="Submissions S."/>
        </authorList>
    </citation>
    <scope>NUCLEOTIDE SEQUENCE [LARGE SCALE GENOMIC DNA]</scope>
    <source>
        <strain evidence="8">DSM 44654</strain>
    </source>
</reference>
<protein>
    <submittedName>
        <fullName evidence="7">DNA-binding transcriptional regulator, AcrR family</fullName>
    </submittedName>
</protein>
<organism evidence="7 8">
    <name type="scientific">Amycolatopsis pretoriensis</name>
    <dbReference type="NCBI Taxonomy" id="218821"/>
    <lineage>
        <taxon>Bacteria</taxon>
        <taxon>Bacillati</taxon>
        <taxon>Actinomycetota</taxon>
        <taxon>Actinomycetes</taxon>
        <taxon>Pseudonocardiales</taxon>
        <taxon>Pseudonocardiaceae</taxon>
        <taxon>Amycolatopsis</taxon>
    </lineage>
</organism>
<proteinExistence type="predicted"/>
<dbReference type="PROSITE" id="PS50977">
    <property type="entry name" value="HTH_TETR_2"/>
    <property type="match status" value="1"/>
</dbReference>
<evidence type="ECO:0000256" key="2">
    <source>
        <dbReference type="ARBA" id="ARBA00023125"/>
    </source>
</evidence>
<keyword evidence="2 4" id="KW-0238">DNA-binding</keyword>
<sequence>MAARGLLASEGPGAVTHQRVSQEAGVGRATVYRHWPRSDQLLLDVMEGADLPLFKDPGTPVRPWLRRQLRQLADEVLPPAVAGLSLAMMQSALWDPELARRRDESNETIRTRVHAAIRSAVAGGELETDADPADLVSMLVGPIVYRTAMQREAVPDRLIERLLDSVGTWRS</sequence>
<name>A0A1H5RHD0_9PSEU</name>
<evidence type="ECO:0000259" key="6">
    <source>
        <dbReference type="PROSITE" id="PS50977"/>
    </source>
</evidence>
<evidence type="ECO:0000256" key="5">
    <source>
        <dbReference type="SAM" id="MobiDB-lite"/>
    </source>
</evidence>
<dbReference type="InterPro" id="IPR050109">
    <property type="entry name" value="HTH-type_TetR-like_transc_reg"/>
</dbReference>
<dbReference type="SUPFAM" id="SSF46689">
    <property type="entry name" value="Homeodomain-like"/>
    <property type="match status" value="1"/>
</dbReference>
<dbReference type="SUPFAM" id="SSF48498">
    <property type="entry name" value="Tetracyclin repressor-like, C-terminal domain"/>
    <property type="match status" value="1"/>
</dbReference>
<keyword evidence="3" id="KW-0804">Transcription</keyword>
<feature type="domain" description="HTH tetR-type" evidence="6">
    <location>
        <begin position="1"/>
        <end position="53"/>
    </location>
</feature>
<dbReference type="STRING" id="218821.SAMN05421837_115146"/>
<evidence type="ECO:0000256" key="1">
    <source>
        <dbReference type="ARBA" id="ARBA00023015"/>
    </source>
</evidence>
<keyword evidence="1" id="KW-0805">Transcription regulation</keyword>
<dbReference type="InterPro" id="IPR011075">
    <property type="entry name" value="TetR_C"/>
</dbReference>
<dbReference type="AlphaFoldDB" id="A0A1H5RHD0"/>
<dbReference type="EMBL" id="FNUJ01000015">
    <property type="protein sequence ID" value="SEF37795.1"/>
    <property type="molecule type" value="Genomic_DNA"/>
</dbReference>
<dbReference type="InterPro" id="IPR036271">
    <property type="entry name" value="Tet_transcr_reg_TetR-rel_C_sf"/>
</dbReference>
<evidence type="ECO:0000313" key="7">
    <source>
        <dbReference type="EMBL" id="SEF37795.1"/>
    </source>
</evidence>
<dbReference type="InterPro" id="IPR009057">
    <property type="entry name" value="Homeodomain-like_sf"/>
</dbReference>
<feature type="region of interest" description="Disordered" evidence="5">
    <location>
        <begin position="1"/>
        <end position="21"/>
    </location>
</feature>
<evidence type="ECO:0000256" key="4">
    <source>
        <dbReference type="PROSITE-ProRule" id="PRU00335"/>
    </source>
</evidence>
<dbReference type="Pfam" id="PF16859">
    <property type="entry name" value="TetR_C_11"/>
    <property type="match status" value="1"/>
</dbReference>
<dbReference type="Proteomes" id="UP000198878">
    <property type="component" value="Unassembled WGS sequence"/>
</dbReference>
<gene>
    <name evidence="7" type="ORF">SAMN05421837_115146</name>
</gene>
<feature type="DNA-binding region" description="H-T-H motif" evidence="4">
    <location>
        <begin position="16"/>
        <end position="35"/>
    </location>
</feature>